<gene>
    <name evidence="2" type="ORF">PlAlph_0380</name>
</gene>
<accession>A0A6G8F1X2</accession>
<protein>
    <recommendedName>
        <fullName evidence="3">Solute-binding protein family 3/N-terminal domain-containing protein</fullName>
    </recommendedName>
</protein>
<feature type="chain" id="PRO_5026317486" description="Solute-binding protein family 3/N-terminal domain-containing protein" evidence="1">
    <location>
        <begin position="22"/>
        <end position="282"/>
    </location>
</feature>
<name>A0A6G8F1X2_9PROT</name>
<dbReference type="PROSITE" id="PS51257">
    <property type="entry name" value="PROKAR_LIPOPROTEIN"/>
    <property type="match status" value="1"/>
</dbReference>
<evidence type="ECO:0000256" key="1">
    <source>
        <dbReference type="SAM" id="SignalP"/>
    </source>
</evidence>
<keyword evidence="1" id="KW-0732">Signal</keyword>
<dbReference type="AlphaFoldDB" id="A0A6G8F1X2"/>
<proteinExistence type="predicted"/>
<evidence type="ECO:0000313" key="2">
    <source>
        <dbReference type="EMBL" id="QIM10284.1"/>
    </source>
</evidence>
<feature type="signal peptide" evidence="1">
    <location>
        <begin position="1"/>
        <end position="21"/>
    </location>
</feature>
<evidence type="ECO:0008006" key="3">
    <source>
        <dbReference type="Google" id="ProtNLM"/>
    </source>
</evidence>
<dbReference type="EMBL" id="MN990728">
    <property type="protein sequence ID" value="QIM10284.1"/>
    <property type="molecule type" value="Genomic_DNA"/>
</dbReference>
<dbReference type="SUPFAM" id="SSF53850">
    <property type="entry name" value="Periplasmic binding protein-like II"/>
    <property type="match status" value="1"/>
</dbReference>
<organism evidence="2">
    <name type="scientific">uncultured Alphaproteobacteria bacterium</name>
    <dbReference type="NCBI Taxonomy" id="91750"/>
    <lineage>
        <taxon>Bacteria</taxon>
        <taxon>Pseudomonadati</taxon>
        <taxon>Pseudomonadota</taxon>
        <taxon>Alphaproteobacteria</taxon>
        <taxon>environmental samples</taxon>
    </lineage>
</organism>
<reference evidence="2" key="1">
    <citation type="journal article" date="2020" name="J. ISSAAS">
        <title>Lactobacilli and other gastrointestinal microbiota of Peromyscus leucopus, reservoir host for agents of Lyme disease and other zoonoses in North America.</title>
        <authorList>
            <person name="Milovic A."/>
            <person name="Bassam K."/>
            <person name="Shao H."/>
            <person name="Chatzistamou I."/>
            <person name="Tufts D.M."/>
            <person name="Diuk-Wasser M."/>
            <person name="Barbour A.G."/>
        </authorList>
    </citation>
    <scope>NUCLEOTIDE SEQUENCE</scope>
    <source>
        <strain evidence="2">LL90</strain>
    </source>
</reference>
<sequence length="282" mass="32640">MKKFWITMLLAAITIFSCRFAAAQVQFGVPKTISSSILRTVGFTDYYPLGRTTSGHYEGLFDEFLKDFRTFANFTAENFRDDDYVETIRRGAKGRADIILGMYSDTAIYADLKFIYPAAIDNPVHLVMLPSRIGEIKKISDLKNMKGAIDSREHWSDFVHDQMENFNIEKIDNSYDLYGKLMRGEIDYIFTTYWFGTAEMLKLGIQNLVSVSKKNIWSMPVFIGISKISMEREYLSHNLTQWLGRQEVRDKIRERAIEILRQIEEENKGTVPPSYTLNNPNI</sequence>
<dbReference type="Gene3D" id="3.40.190.10">
    <property type="entry name" value="Periplasmic binding protein-like II"/>
    <property type="match status" value="2"/>
</dbReference>